<evidence type="ECO:0000313" key="1">
    <source>
        <dbReference type="EMBL" id="MBD8030409.1"/>
    </source>
</evidence>
<dbReference type="Proteomes" id="UP000650224">
    <property type="component" value="Unassembled WGS sequence"/>
</dbReference>
<accession>A0A8I0LFW5</accession>
<dbReference type="AlphaFoldDB" id="A0A8I0LFW5"/>
<organism evidence="1 2">
    <name type="scientific">Corynebacterium gallinarum</name>
    <dbReference type="NCBI Taxonomy" id="2762214"/>
    <lineage>
        <taxon>Bacteria</taxon>
        <taxon>Bacillati</taxon>
        <taxon>Actinomycetota</taxon>
        <taxon>Actinomycetes</taxon>
        <taxon>Mycobacteriales</taxon>
        <taxon>Corynebacteriaceae</taxon>
        <taxon>Corynebacterium</taxon>
    </lineage>
</organism>
<gene>
    <name evidence="1" type="ORF">H9627_08765</name>
</gene>
<name>A0A8I0LFW5_9CORY</name>
<dbReference type="RefSeq" id="WP_191733626.1">
    <property type="nucleotide sequence ID" value="NZ_JACSPR010000005.1"/>
</dbReference>
<proteinExistence type="predicted"/>
<protein>
    <submittedName>
        <fullName evidence="1">Uncharacterized protein</fullName>
    </submittedName>
</protein>
<dbReference type="EMBL" id="JACSPR010000005">
    <property type="protein sequence ID" value="MBD8030409.1"/>
    <property type="molecule type" value="Genomic_DNA"/>
</dbReference>
<keyword evidence="2" id="KW-1185">Reference proteome</keyword>
<reference evidence="1 2" key="1">
    <citation type="submission" date="2020-08" db="EMBL/GenBank/DDBJ databases">
        <title>A Genomic Blueprint of the Chicken Gut Microbiome.</title>
        <authorList>
            <person name="Gilroy R."/>
            <person name="Ravi A."/>
            <person name="Getino M."/>
            <person name="Pursley I."/>
            <person name="Horton D.L."/>
            <person name="Alikhan N.-F."/>
            <person name="Baker D."/>
            <person name="Gharbi K."/>
            <person name="Hall N."/>
            <person name="Watson M."/>
            <person name="Adriaenssens E.M."/>
            <person name="Foster-Nyarko E."/>
            <person name="Jarju S."/>
            <person name="Secka A."/>
            <person name="Antonio M."/>
            <person name="Oren A."/>
            <person name="Chaudhuri R."/>
            <person name="La Ragione R.M."/>
            <person name="Hildebrand F."/>
            <person name="Pallen M.J."/>
        </authorList>
    </citation>
    <scope>NUCLEOTIDE SEQUENCE [LARGE SCALE GENOMIC DNA]</scope>
    <source>
        <strain evidence="1 2">Sa1YVA5</strain>
    </source>
</reference>
<sequence length="258" mass="27470">MDIRSHIYSPLQNTAVWLGAWVYDLVPTEDVIDAFVDLGGPHTFGDGGLLDLLRVVRGTVQPLVDAPFDSPVISLVLSGPGDAPGLPAGSEAARRVTRSGEGALVVRGVDKLTSYALIPDRRGDSTNWEWLGVEGHLPAGAAVSPGEADQMLSEATSRAAMIIESTAYSSLAPRSLKNPRLTVGSLSDFYDTPGLPHAVPARSAKLFARADRVAAIVETVQSTIGDHSLDPQLIPLWRHIRTARMVGVDYALADFARA</sequence>
<comment type="caution">
    <text evidence="1">The sequence shown here is derived from an EMBL/GenBank/DDBJ whole genome shotgun (WGS) entry which is preliminary data.</text>
</comment>
<evidence type="ECO:0000313" key="2">
    <source>
        <dbReference type="Proteomes" id="UP000650224"/>
    </source>
</evidence>